<reference evidence="2" key="1">
    <citation type="submission" date="2022-01" db="EMBL/GenBank/DDBJ databases">
        <title>Jiella avicenniae sp. nov., a novel endophytic bacterium isolated from bark of Avicennia marina.</title>
        <authorList>
            <person name="Tuo L."/>
        </authorList>
    </citation>
    <scope>NUCLEOTIDE SEQUENCE</scope>
    <source>
        <strain evidence="2">CBK1P-4</strain>
    </source>
</reference>
<keyword evidence="3" id="KW-1185">Reference proteome</keyword>
<keyword evidence="1" id="KW-1133">Transmembrane helix</keyword>
<evidence type="ECO:0000256" key="1">
    <source>
        <dbReference type="SAM" id="Phobius"/>
    </source>
</evidence>
<name>A0A9X1P3H8_9HYPH</name>
<evidence type="ECO:0000313" key="2">
    <source>
        <dbReference type="EMBL" id="MCE7028596.1"/>
    </source>
</evidence>
<dbReference type="Proteomes" id="UP001139035">
    <property type="component" value="Unassembled WGS sequence"/>
</dbReference>
<accession>A0A9X1P3H8</accession>
<dbReference type="EMBL" id="JAJUWU010000009">
    <property type="protein sequence ID" value="MCE7028596.1"/>
    <property type="molecule type" value="Genomic_DNA"/>
</dbReference>
<keyword evidence="1" id="KW-0812">Transmembrane</keyword>
<keyword evidence="1" id="KW-0472">Membrane</keyword>
<comment type="caution">
    <text evidence="2">The sequence shown here is derived from an EMBL/GenBank/DDBJ whole genome shotgun (WGS) entry which is preliminary data.</text>
</comment>
<dbReference type="RefSeq" id="WP_233719745.1">
    <property type="nucleotide sequence ID" value="NZ_JAJUWU010000009.1"/>
</dbReference>
<protein>
    <submittedName>
        <fullName evidence="2">Integrase</fullName>
    </submittedName>
</protein>
<gene>
    <name evidence="2" type="ORF">LZD57_11405</name>
</gene>
<organism evidence="2 3">
    <name type="scientific">Jiella avicenniae</name>
    <dbReference type="NCBI Taxonomy" id="2907202"/>
    <lineage>
        <taxon>Bacteria</taxon>
        <taxon>Pseudomonadati</taxon>
        <taxon>Pseudomonadota</taxon>
        <taxon>Alphaproteobacteria</taxon>
        <taxon>Hyphomicrobiales</taxon>
        <taxon>Aurantimonadaceae</taxon>
        <taxon>Jiella</taxon>
    </lineage>
</organism>
<proteinExistence type="predicted"/>
<evidence type="ECO:0000313" key="3">
    <source>
        <dbReference type="Proteomes" id="UP001139035"/>
    </source>
</evidence>
<dbReference type="AlphaFoldDB" id="A0A9X1P3H8"/>
<feature type="transmembrane region" description="Helical" evidence="1">
    <location>
        <begin position="48"/>
        <end position="68"/>
    </location>
</feature>
<sequence>MALMMGSLYDALRSANVEDEKARKAAEEVADFQKQISDIRSDLSVLKWMLGFLLAINAGVVMLLLRLVV</sequence>